<evidence type="ECO:0000256" key="7">
    <source>
        <dbReference type="ARBA" id="ARBA00022989"/>
    </source>
</evidence>
<organism evidence="18 19">
    <name type="scientific">Mya arenaria</name>
    <name type="common">Soft-shell clam</name>
    <dbReference type="NCBI Taxonomy" id="6604"/>
    <lineage>
        <taxon>Eukaryota</taxon>
        <taxon>Metazoa</taxon>
        <taxon>Spiralia</taxon>
        <taxon>Lophotrochozoa</taxon>
        <taxon>Mollusca</taxon>
        <taxon>Bivalvia</taxon>
        <taxon>Autobranchia</taxon>
        <taxon>Heteroconchia</taxon>
        <taxon>Euheterodonta</taxon>
        <taxon>Imparidentia</taxon>
        <taxon>Neoheterodontei</taxon>
        <taxon>Myida</taxon>
        <taxon>Myoidea</taxon>
        <taxon>Myidae</taxon>
        <taxon>Mya</taxon>
    </lineage>
</organism>
<evidence type="ECO:0000313" key="18">
    <source>
        <dbReference type="EMBL" id="WAR14263.1"/>
    </source>
</evidence>
<dbReference type="Gene3D" id="2.60.40.1530">
    <property type="entry name" value="ntegrin, alpha v. Chain A, domain 4"/>
    <property type="match status" value="1"/>
</dbReference>
<evidence type="ECO:0000256" key="10">
    <source>
        <dbReference type="ARBA" id="ARBA00023170"/>
    </source>
</evidence>
<dbReference type="Pfam" id="PF08441">
    <property type="entry name" value="Integrin_A_Ig_1"/>
    <property type="match status" value="1"/>
</dbReference>
<dbReference type="SUPFAM" id="SSF69318">
    <property type="entry name" value="Integrin alpha N-terminal domain"/>
    <property type="match status" value="1"/>
</dbReference>
<keyword evidence="19" id="KW-1185">Reference proteome</keyword>
<dbReference type="Gene3D" id="2.60.40.1460">
    <property type="entry name" value="Integrin domains. Chain A, domain 2"/>
    <property type="match status" value="1"/>
</dbReference>
<dbReference type="Gene3D" id="2.130.10.130">
    <property type="entry name" value="Integrin alpha, N-terminal"/>
    <property type="match status" value="3"/>
</dbReference>
<dbReference type="Proteomes" id="UP001164746">
    <property type="component" value="Chromosome 9"/>
</dbReference>
<evidence type="ECO:0000259" key="17">
    <source>
        <dbReference type="Pfam" id="PF20806"/>
    </source>
</evidence>
<keyword evidence="10 13" id="KW-0675">Receptor</keyword>
<gene>
    <name evidence="18" type="ORF">MAR_004368</name>
</gene>
<dbReference type="PRINTS" id="PR01185">
    <property type="entry name" value="INTEGRINA"/>
</dbReference>
<dbReference type="InterPro" id="IPR013649">
    <property type="entry name" value="Integrin_alpha_Ig-like_1"/>
</dbReference>
<evidence type="ECO:0000256" key="11">
    <source>
        <dbReference type="ARBA" id="ARBA00023180"/>
    </source>
</evidence>
<feature type="domain" description="Integrin alpha third immunoglobulin-like" evidence="17">
    <location>
        <begin position="848"/>
        <end position="1019"/>
    </location>
</feature>
<keyword evidence="4" id="KW-0732">Signal</keyword>
<dbReference type="InterPro" id="IPR000413">
    <property type="entry name" value="Integrin_alpha"/>
</dbReference>
<dbReference type="Gene3D" id="1.20.5.930">
    <property type="entry name" value="Bicelle-embedded integrin alpha(iib) transmembrane segment"/>
    <property type="match status" value="1"/>
</dbReference>
<evidence type="ECO:0000256" key="14">
    <source>
        <dbReference type="SAM" id="MobiDB-lite"/>
    </source>
</evidence>
<feature type="domain" description="Integrin alpha first immunoglubulin-like" evidence="15">
    <location>
        <begin position="533"/>
        <end position="660"/>
    </location>
</feature>
<keyword evidence="3 13" id="KW-0812">Transmembrane</keyword>
<dbReference type="InterPro" id="IPR028994">
    <property type="entry name" value="Integrin_alpha_N"/>
</dbReference>
<dbReference type="InterPro" id="IPR048286">
    <property type="entry name" value="Integrin_alpha_Ig-like_3"/>
</dbReference>
<dbReference type="SMART" id="SM00191">
    <property type="entry name" value="Int_alpha"/>
    <property type="match status" value="3"/>
</dbReference>
<dbReference type="InterPro" id="IPR048285">
    <property type="entry name" value="Integrin_alpha_Ig-like_2"/>
</dbReference>
<evidence type="ECO:0000256" key="4">
    <source>
        <dbReference type="ARBA" id="ARBA00022729"/>
    </source>
</evidence>
<dbReference type="InterPro" id="IPR013519">
    <property type="entry name" value="Int_alpha_beta-p"/>
</dbReference>
<feature type="transmembrane region" description="Helical" evidence="13">
    <location>
        <begin position="1051"/>
        <end position="1075"/>
    </location>
</feature>
<feature type="domain" description="Integrin alpha second immunoglobulin-like" evidence="16">
    <location>
        <begin position="673"/>
        <end position="803"/>
    </location>
</feature>
<keyword evidence="9 13" id="KW-0472">Membrane</keyword>
<evidence type="ECO:0000256" key="3">
    <source>
        <dbReference type="ARBA" id="ARBA00022692"/>
    </source>
</evidence>
<evidence type="ECO:0000256" key="13">
    <source>
        <dbReference type="RuleBase" id="RU003762"/>
    </source>
</evidence>
<keyword evidence="5" id="KW-0677">Repeat</keyword>
<dbReference type="EMBL" id="CP111020">
    <property type="protein sequence ID" value="WAR14263.1"/>
    <property type="molecule type" value="Genomic_DNA"/>
</dbReference>
<dbReference type="InterPro" id="IPR013517">
    <property type="entry name" value="FG-GAP"/>
</dbReference>
<reference evidence="18" key="1">
    <citation type="submission" date="2022-11" db="EMBL/GenBank/DDBJ databases">
        <title>Centuries of genome instability and evolution in soft-shell clam transmissible cancer (bioRxiv).</title>
        <authorList>
            <person name="Hart S.F.M."/>
            <person name="Yonemitsu M.A."/>
            <person name="Giersch R.M."/>
            <person name="Beal B.F."/>
            <person name="Arriagada G."/>
            <person name="Davis B.W."/>
            <person name="Ostrander E.A."/>
            <person name="Goff S.P."/>
            <person name="Metzger M.J."/>
        </authorList>
    </citation>
    <scope>NUCLEOTIDE SEQUENCE</scope>
    <source>
        <strain evidence="18">MELC-2E11</strain>
        <tissue evidence="18">Siphon/mantle</tissue>
    </source>
</reference>
<protein>
    <submittedName>
        <fullName evidence="18">ITA8-like protein</fullName>
    </submittedName>
</protein>
<keyword evidence="7 13" id="KW-1133">Transmembrane helix</keyword>
<dbReference type="Gene3D" id="2.60.40.1510">
    <property type="entry name" value="ntegrin, alpha v. Chain A, domain 3"/>
    <property type="match status" value="1"/>
</dbReference>
<evidence type="ECO:0000259" key="15">
    <source>
        <dbReference type="Pfam" id="PF08441"/>
    </source>
</evidence>
<evidence type="ECO:0000256" key="1">
    <source>
        <dbReference type="ARBA" id="ARBA00004479"/>
    </source>
</evidence>
<evidence type="ECO:0000256" key="8">
    <source>
        <dbReference type="ARBA" id="ARBA00023037"/>
    </source>
</evidence>
<evidence type="ECO:0000256" key="2">
    <source>
        <dbReference type="ARBA" id="ARBA00008054"/>
    </source>
</evidence>
<dbReference type="PROSITE" id="PS51470">
    <property type="entry name" value="FG_GAP"/>
    <property type="match status" value="3"/>
</dbReference>
<comment type="subcellular location">
    <subcellularLocation>
        <location evidence="1 13">Membrane</location>
        <topology evidence="1 13">Single-pass type I membrane protein</topology>
    </subcellularLocation>
</comment>
<feature type="repeat" description="FG-GAP" evidence="12">
    <location>
        <begin position="384"/>
        <end position="416"/>
    </location>
</feature>
<sequence>MLVGAPRAPTRQPGVTRGGAVYRCPLDNRLNCQQIPFDTKGNEIRHNGTHYRDVEDKSDQWFGASLYSSSNGTIVAIQVTNPNLMIGQQGERCVTRRRGVVCYKGKECYKEGGVLQGGRVLQVGEVLNGEVCYKGEECYKGEGCYKEGGMLHRVGLLHRGEVFQGGRNVIRREGCYTEKVCYKGERCYRGGGCYKEGGLLQGGKVLQGGGMLKEGRMLQGGRVVTSGCYKGKRCNKEEECYKGRAQRPRVLWNPVVCLLCFEQDSCISSLFGTDKVEAGEIINYLLHIKASESIHMRERVDKSLLGMEKQKYSVCACECMACAPRYVYFSSRLDKREPVGTCYVARPSSTDYEEYSPCKSNYAVGVPRGRQLQGKVVLYRQNLTIIDIIRGEQFGSYFGYSLAVTDIDKDGLDDVIRSFTKRNKDVLDGHDSQSRFGLSVAAIGDIDYDNYNDIAVGAPYGGKNGRGVVYIYHGSMKGIITDVQQALHADDVIQEGAETFGWSLAGGMDMDENKYPDLMIGAYNSNRAALVRSRPVVRVTPTISVDPENITLSSENEICVINNGATKVHITVNVCILFNGVGVPDQMDFQMNITFDSLKNDSSRMYFLHSETTREESKVERAYKGVPKCERFFGYLVKNIRDKLTPIVTDFSFDIVDKAVRRSPREANIMKNCGQDNVCIPDLTITAMHTHDSYTLGEEKELDILVFVTNKGEDAFESILNITVPEGVEFRKIKDKKYEIPIFCNVFNKSFISCDLGNPLPAKSRTNFTLVALPKNITGNEPEMVFRIAVNSSNAENISDYRNNVAEIKIPLQQAANLRIGGKPVPEQFVYTESDVRQYRQKGVQGPLNNRGPTGVKTAMLTIDWPGQDENGLNFLYMDQTPIVSRPDISCILLNKTYTKYSEGPDSDTVIIDQRDTGDTSQVKRHKREATGQSTGDDTPDKRDVQTRAARELKTIKCEEGKLGCVHVQCTIGEIKPYQSVNITIRAKIWTSTIKKLQQPFYFVSKAKAEVLAMPFKMKIASSTLSLSVNEISTYVNPERLHPQRKGIEPWIIGVSIAAGLLVLLLLIVLLWWCGFFRRRRPEERAFLTSAAQNGDFSPVNDRVPDSKYKYT</sequence>
<feature type="repeat" description="FG-GAP" evidence="12">
    <location>
        <begin position="423"/>
        <end position="481"/>
    </location>
</feature>
<evidence type="ECO:0000256" key="5">
    <source>
        <dbReference type="ARBA" id="ARBA00022737"/>
    </source>
</evidence>
<dbReference type="InterPro" id="IPR032695">
    <property type="entry name" value="Integrin_dom_sf"/>
</dbReference>
<dbReference type="Pfam" id="PF20805">
    <property type="entry name" value="Integrin_A_Ig_2"/>
    <property type="match status" value="1"/>
</dbReference>
<keyword evidence="11" id="KW-0325">Glycoprotein</keyword>
<proteinExistence type="inferred from homology"/>
<evidence type="ECO:0000259" key="16">
    <source>
        <dbReference type="Pfam" id="PF20805"/>
    </source>
</evidence>
<feature type="region of interest" description="Disordered" evidence="14">
    <location>
        <begin position="905"/>
        <end position="944"/>
    </location>
</feature>
<accession>A0ABY7EWC1</accession>
<dbReference type="PANTHER" id="PTHR23220:SF133">
    <property type="entry name" value="INTEGRIN ALPHA-PS2"/>
    <property type="match status" value="1"/>
</dbReference>
<feature type="repeat" description="FG-GAP" evidence="12">
    <location>
        <begin position="485"/>
        <end position="548"/>
    </location>
</feature>
<keyword evidence="8 13" id="KW-0401">Integrin</keyword>
<comment type="similarity">
    <text evidence="2 13">Belongs to the integrin alpha chain family.</text>
</comment>
<name>A0ABY7EWC1_MYAAR</name>
<dbReference type="Pfam" id="PF20806">
    <property type="entry name" value="Integrin_A_Ig_3"/>
    <property type="match status" value="1"/>
</dbReference>
<evidence type="ECO:0000313" key="19">
    <source>
        <dbReference type="Proteomes" id="UP001164746"/>
    </source>
</evidence>
<keyword evidence="6 13" id="KW-0130">Cell adhesion</keyword>
<dbReference type="PANTHER" id="PTHR23220">
    <property type="entry name" value="INTEGRIN ALPHA"/>
    <property type="match status" value="1"/>
</dbReference>
<evidence type="ECO:0000256" key="9">
    <source>
        <dbReference type="ARBA" id="ARBA00023136"/>
    </source>
</evidence>
<dbReference type="SUPFAM" id="SSF69179">
    <property type="entry name" value="Integrin domains"/>
    <property type="match status" value="3"/>
</dbReference>
<evidence type="ECO:0000256" key="12">
    <source>
        <dbReference type="PROSITE-ProRule" id="PRU00803"/>
    </source>
</evidence>
<evidence type="ECO:0000256" key="6">
    <source>
        <dbReference type="ARBA" id="ARBA00022889"/>
    </source>
</evidence>
<dbReference type="Pfam" id="PF01839">
    <property type="entry name" value="FG-GAP"/>
    <property type="match status" value="1"/>
</dbReference>